<dbReference type="Gene3D" id="1.10.533.10">
    <property type="entry name" value="Death Domain, Fas"/>
    <property type="match status" value="2"/>
</dbReference>
<name>A0A7J7Y9M7_PIPKU</name>
<keyword evidence="11" id="KW-1185">Reference proteome</keyword>
<evidence type="ECO:0000256" key="6">
    <source>
        <dbReference type="ARBA" id="ARBA00023118"/>
    </source>
</evidence>
<feature type="compositionally biased region" description="Polar residues" evidence="7">
    <location>
        <begin position="233"/>
        <end position="255"/>
    </location>
</feature>
<feature type="compositionally biased region" description="Polar residues" evidence="7">
    <location>
        <begin position="275"/>
        <end position="285"/>
    </location>
</feature>
<keyword evidence="4" id="KW-0832">Ubl conjugation</keyword>
<evidence type="ECO:0000256" key="3">
    <source>
        <dbReference type="ARBA" id="ARBA00022588"/>
    </source>
</evidence>
<feature type="compositionally biased region" description="Polar residues" evidence="7">
    <location>
        <begin position="318"/>
        <end position="356"/>
    </location>
</feature>
<feature type="compositionally biased region" description="Polar residues" evidence="7">
    <location>
        <begin position="300"/>
        <end position="310"/>
    </location>
</feature>
<reference evidence="10 11" key="1">
    <citation type="journal article" date="2020" name="Nature">
        <title>Six reference-quality genomes reveal evolution of bat adaptations.</title>
        <authorList>
            <person name="Jebb D."/>
            <person name="Huang Z."/>
            <person name="Pippel M."/>
            <person name="Hughes G.M."/>
            <person name="Lavrichenko K."/>
            <person name="Devanna P."/>
            <person name="Winkler S."/>
            <person name="Jermiin L.S."/>
            <person name="Skirmuntt E.C."/>
            <person name="Katzourakis A."/>
            <person name="Burkitt-Gray L."/>
            <person name="Ray D.A."/>
            <person name="Sullivan K.A.M."/>
            <person name="Roscito J.G."/>
            <person name="Kirilenko B.M."/>
            <person name="Davalos L.M."/>
            <person name="Corthals A.P."/>
            <person name="Power M.L."/>
            <person name="Jones G."/>
            <person name="Ransome R.D."/>
            <person name="Dechmann D.K.N."/>
            <person name="Locatelli A.G."/>
            <person name="Puechmaille S.J."/>
            <person name="Fedrigo O."/>
            <person name="Jarvis E.D."/>
            <person name="Hiller M."/>
            <person name="Vernes S.C."/>
            <person name="Myers E.W."/>
            <person name="Teeling E.C."/>
        </authorList>
    </citation>
    <scope>NUCLEOTIDE SEQUENCE [LARGE SCALE GENOMIC DNA]</scope>
    <source>
        <strain evidence="10">MPipKuh1</strain>
        <tissue evidence="10">Flight muscle</tissue>
    </source>
</reference>
<evidence type="ECO:0000256" key="7">
    <source>
        <dbReference type="SAM" id="MobiDB-lite"/>
    </source>
</evidence>
<evidence type="ECO:0000256" key="4">
    <source>
        <dbReference type="ARBA" id="ARBA00022843"/>
    </source>
</evidence>
<dbReference type="GO" id="GO:0045087">
    <property type="term" value="P:innate immune response"/>
    <property type="evidence" value="ECO:0007669"/>
    <property type="project" value="UniProtKB-KW"/>
</dbReference>
<feature type="compositionally biased region" description="Polar residues" evidence="7">
    <location>
        <begin position="206"/>
        <end position="224"/>
    </location>
</feature>
<evidence type="ECO:0000259" key="9">
    <source>
        <dbReference type="Pfam" id="PF16739"/>
    </source>
</evidence>
<dbReference type="InterPro" id="IPR011029">
    <property type="entry name" value="DEATH-like_dom_sf"/>
</dbReference>
<sequence length="547" mass="57136">MTFAEEKTFEYIRRNYRKFHHIPVLEILPYLSCLTTSDQLGALPAAVPSRVGKGPGPPGLSRATGCVFQDLLRAHLDLNGNRNTIWDLFNSLQRRSGWVESLIWALRACELAALADEVDRVYQSNLPMSQRRPPAPPEPPSVPAETPGPPTPAVAPSASHNSYREEPSYPMPVQDTQSPVSPGENSKKFPPTASSGADLRRPTGPQEPSSDMASLSPLTSSGPQEQEVELGSTHVTDNVSSMTSSHGPVSPTASFQPLARSTPRASRLPGPAVSPPSTGTFSSSARGAESTACSSGVAVPTNSVTTSTAPSKVPRHSALTSTVPSKLPTSSKTPGIMSSNVPTSLAPSKLPVSSTPAGAVSPKVPTGVVPDHRMPTSPVSSKVPATTAPTVRSSSSIPSEMPVSPAPTSATARSSSPYADSSSNSWVSGPELSKPGGLSSRMESQPFSGCSADLAISNNTEPGPDNAPEENEYTSADIVRVIHVAEGPSADLLAGNPGLHNATQLTEEKELPCDGSAQRAPWLGMAAVGVLLATVLGVVLYRRRLHQ</sequence>
<comment type="caution">
    <text evidence="10">The sequence shown here is derived from an EMBL/GenBank/DDBJ whole genome shotgun (WGS) entry which is preliminary data.</text>
</comment>
<evidence type="ECO:0000313" key="10">
    <source>
        <dbReference type="EMBL" id="KAF6358575.1"/>
    </source>
</evidence>
<evidence type="ECO:0000256" key="2">
    <source>
        <dbReference type="ARBA" id="ARBA00022553"/>
    </source>
</evidence>
<dbReference type="GO" id="GO:0051607">
    <property type="term" value="P:defense response to virus"/>
    <property type="evidence" value="ECO:0007669"/>
    <property type="project" value="UniProtKB-KW"/>
</dbReference>
<feature type="region of interest" description="Disordered" evidence="7">
    <location>
        <begin position="127"/>
        <end position="471"/>
    </location>
</feature>
<feature type="compositionally biased region" description="Low complexity" evidence="7">
    <location>
        <begin position="393"/>
        <end position="425"/>
    </location>
</feature>
<dbReference type="PANTHER" id="PTHR21446:SF6">
    <property type="entry name" value="MITOCHONDRIAL ANTIVIRAL-SIGNALING PROTEIN"/>
    <property type="match status" value="1"/>
</dbReference>
<dbReference type="PANTHER" id="PTHR21446">
    <property type="entry name" value="DUF3504 DOMAIN-CONTAINING PROTEIN"/>
    <property type="match status" value="1"/>
</dbReference>
<protein>
    <submittedName>
        <fullName evidence="10">Mitochondrial antiviral signaling protein</fullName>
    </submittedName>
</protein>
<dbReference type="Proteomes" id="UP000558488">
    <property type="component" value="Unassembled WGS sequence"/>
</dbReference>
<feature type="transmembrane region" description="Helical" evidence="8">
    <location>
        <begin position="522"/>
        <end position="541"/>
    </location>
</feature>
<organism evidence="10 11">
    <name type="scientific">Pipistrellus kuhlii</name>
    <name type="common">Kuhl's pipistrelle</name>
    <dbReference type="NCBI Taxonomy" id="59472"/>
    <lineage>
        <taxon>Eukaryota</taxon>
        <taxon>Metazoa</taxon>
        <taxon>Chordata</taxon>
        <taxon>Craniata</taxon>
        <taxon>Vertebrata</taxon>
        <taxon>Euteleostomi</taxon>
        <taxon>Mammalia</taxon>
        <taxon>Eutheria</taxon>
        <taxon>Laurasiatheria</taxon>
        <taxon>Chiroptera</taxon>
        <taxon>Yangochiroptera</taxon>
        <taxon>Vespertilionidae</taxon>
        <taxon>Pipistrellus</taxon>
    </lineage>
</organism>
<keyword evidence="1" id="KW-1017">Isopeptide bond</keyword>
<keyword evidence="2" id="KW-0597">Phosphoprotein</keyword>
<dbReference type="AlphaFoldDB" id="A0A7J7Y9M7"/>
<gene>
    <name evidence="10" type="ORF">mPipKuh1_011285</name>
</gene>
<accession>A0A7J7Y9M7</accession>
<evidence type="ECO:0000256" key="5">
    <source>
        <dbReference type="ARBA" id="ARBA00022859"/>
    </source>
</evidence>
<evidence type="ECO:0000256" key="8">
    <source>
        <dbReference type="SAM" id="Phobius"/>
    </source>
</evidence>
<proteinExistence type="predicted"/>
<dbReference type="InterPro" id="IPR052787">
    <property type="entry name" value="MAVS"/>
</dbReference>
<feature type="compositionally biased region" description="Polar residues" evidence="7">
    <location>
        <begin position="174"/>
        <end position="184"/>
    </location>
</feature>
<feature type="compositionally biased region" description="Pro residues" evidence="7">
    <location>
        <begin position="133"/>
        <end position="153"/>
    </location>
</feature>
<dbReference type="GO" id="GO:0005737">
    <property type="term" value="C:cytoplasm"/>
    <property type="evidence" value="ECO:0007669"/>
    <property type="project" value="UniProtKB-ARBA"/>
</dbReference>
<keyword evidence="8" id="KW-1133">Transmembrane helix</keyword>
<keyword evidence="8" id="KW-0812">Transmembrane</keyword>
<dbReference type="InterPro" id="IPR031964">
    <property type="entry name" value="CARD_dom"/>
</dbReference>
<evidence type="ECO:0000256" key="1">
    <source>
        <dbReference type="ARBA" id="ARBA00022499"/>
    </source>
</evidence>
<dbReference type="EMBL" id="JACAGB010000006">
    <property type="protein sequence ID" value="KAF6358575.1"/>
    <property type="molecule type" value="Genomic_DNA"/>
</dbReference>
<keyword evidence="3" id="KW-0399">Innate immunity</keyword>
<keyword evidence="5" id="KW-0391">Immunity</keyword>
<keyword evidence="8" id="KW-0472">Membrane</keyword>
<feature type="compositionally biased region" description="Polar residues" evidence="7">
    <location>
        <begin position="377"/>
        <end position="392"/>
    </location>
</feature>
<evidence type="ECO:0000313" key="11">
    <source>
        <dbReference type="Proteomes" id="UP000558488"/>
    </source>
</evidence>
<feature type="domain" description="Caspase recruitment" evidence="9">
    <location>
        <begin position="70"/>
        <end position="120"/>
    </location>
</feature>
<dbReference type="Pfam" id="PF16739">
    <property type="entry name" value="CARD_2"/>
    <property type="match status" value="1"/>
</dbReference>
<keyword evidence="6" id="KW-0051">Antiviral defense</keyword>